<dbReference type="HOGENOM" id="CLU_072039_0_0_7"/>
<gene>
    <name evidence="1" type="ordered locus">Gura_3014</name>
</gene>
<evidence type="ECO:0000313" key="1">
    <source>
        <dbReference type="EMBL" id="ABQ27186.1"/>
    </source>
</evidence>
<organism evidence="1 2">
    <name type="scientific">Geotalea uraniireducens (strain Rf4)</name>
    <name type="common">Geobacter uraniireducens</name>
    <dbReference type="NCBI Taxonomy" id="351605"/>
    <lineage>
        <taxon>Bacteria</taxon>
        <taxon>Pseudomonadati</taxon>
        <taxon>Thermodesulfobacteriota</taxon>
        <taxon>Desulfuromonadia</taxon>
        <taxon>Geobacterales</taxon>
        <taxon>Geobacteraceae</taxon>
        <taxon>Geotalea</taxon>
    </lineage>
</organism>
<proteinExistence type="predicted"/>
<evidence type="ECO:0008006" key="3">
    <source>
        <dbReference type="Google" id="ProtNLM"/>
    </source>
</evidence>
<dbReference type="EMBL" id="CP000698">
    <property type="protein sequence ID" value="ABQ27186.1"/>
    <property type="molecule type" value="Genomic_DNA"/>
</dbReference>
<dbReference type="OrthoDB" id="5400166at2"/>
<keyword evidence="2" id="KW-1185">Reference proteome</keyword>
<evidence type="ECO:0000313" key="2">
    <source>
        <dbReference type="Proteomes" id="UP000006695"/>
    </source>
</evidence>
<dbReference type="KEGG" id="gur:Gura_3014"/>
<protein>
    <recommendedName>
        <fullName evidence="3">DUF4198 domain-containing protein</fullName>
    </recommendedName>
</protein>
<reference evidence="1 2" key="1">
    <citation type="submission" date="2007-05" db="EMBL/GenBank/DDBJ databases">
        <title>Complete sequence of Geobacter uraniireducens Rf4.</title>
        <authorList>
            <consortium name="US DOE Joint Genome Institute"/>
            <person name="Copeland A."/>
            <person name="Lucas S."/>
            <person name="Lapidus A."/>
            <person name="Barry K."/>
            <person name="Detter J.C."/>
            <person name="Glavina del Rio T."/>
            <person name="Hammon N."/>
            <person name="Israni S."/>
            <person name="Dalin E."/>
            <person name="Tice H."/>
            <person name="Pitluck S."/>
            <person name="Chertkov O."/>
            <person name="Brettin T."/>
            <person name="Bruce D."/>
            <person name="Han C."/>
            <person name="Schmutz J."/>
            <person name="Larimer F."/>
            <person name="Land M."/>
            <person name="Hauser L."/>
            <person name="Kyrpides N."/>
            <person name="Mikhailova N."/>
            <person name="Shelobolina E."/>
            <person name="Aklujkar M."/>
            <person name="Lovley D."/>
            <person name="Richardson P."/>
        </authorList>
    </citation>
    <scope>NUCLEOTIDE SEQUENCE [LARGE SCALE GENOMIC DNA]</scope>
    <source>
        <strain evidence="1 2">Rf4</strain>
    </source>
</reference>
<dbReference type="AlphaFoldDB" id="A5G5W8"/>
<accession>A5G5W8</accession>
<dbReference type="Proteomes" id="UP000006695">
    <property type="component" value="Chromosome"/>
</dbReference>
<sequence>MRNIILSLFAVISIVAISYSHTWAFIIPEAKLSFHIVDEQGAPVEKADISVGFDQPVMRDKGTNEDIVRVLTDAKGACWVKHKTVSGVSYHINKNGYYEYYGEYQFRKAEGLKWQPWDQVVNVVLRKIENPVPMYARDSKMSKEIKLPDITSGVGFDLMEYDWVAPYGKGLHSDLILKLNNKNFKFHPTYVIEYEYDSELTITFSNRYDGIQLIKDNRRFGSEFKLPRYAPEDGYNKSISATRKLSLTEPVKQSFKDDNNYIFRIRSEEKDGKLVRAMYGKIHGDIKFYPKGPNTAVIIFKYYFNPDYTRNLEYDPKRNLFKNLEKIEYVGLE</sequence>
<name>A5G5W8_GEOUR</name>